<feature type="compositionally biased region" description="Pro residues" evidence="1">
    <location>
        <begin position="8"/>
        <end position="29"/>
    </location>
</feature>
<dbReference type="EMBL" id="QGMG01000132">
    <property type="protein sequence ID" value="TVY56801.1"/>
    <property type="molecule type" value="Genomic_DNA"/>
</dbReference>
<sequence>MATNTPLQPIPGPSSPPIPGPSQPIPGPSSLPLRRRTRASDLTRDQRRDCILLSNIGWTYKQISDKFGFTIRQIQTACAKATPKKRSGRPPLLTQAQVEELVFFVCATAENRRMSFQKLAEVMDWGVKKDAIRTALLREGFHRRLAMRKPPISPQNQQLRYNWALEHVNWTMEQWYQILWTDETWITGGRHTRTWVTRRAERETN</sequence>
<dbReference type="InterPro" id="IPR036397">
    <property type="entry name" value="RNaseH_sf"/>
</dbReference>
<dbReference type="AlphaFoldDB" id="A0A7D8V0D6"/>
<keyword evidence="4" id="KW-1185">Reference proteome</keyword>
<evidence type="ECO:0000259" key="2">
    <source>
        <dbReference type="Pfam" id="PF01498"/>
    </source>
</evidence>
<dbReference type="Pfam" id="PF01498">
    <property type="entry name" value="HTH_Tnp_Tc3_2"/>
    <property type="match status" value="1"/>
</dbReference>
<evidence type="ECO:0000256" key="1">
    <source>
        <dbReference type="SAM" id="MobiDB-lite"/>
    </source>
</evidence>
<protein>
    <recommendedName>
        <fullName evidence="2">Transposase Tc1-like domain-containing protein</fullName>
    </recommendedName>
</protein>
<dbReference type="GO" id="GO:0003677">
    <property type="term" value="F:DNA binding"/>
    <property type="evidence" value="ECO:0007669"/>
    <property type="project" value="InterPro"/>
</dbReference>
<feature type="domain" description="Transposase Tc1-like" evidence="2">
    <location>
        <begin position="108"/>
        <end position="169"/>
    </location>
</feature>
<evidence type="ECO:0000313" key="4">
    <source>
        <dbReference type="Proteomes" id="UP000481288"/>
    </source>
</evidence>
<dbReference type="GO" id="GO:0006313">
    <property type="term" value="P:DNA transposition"/>
    <property type="evidence" value="ECO:0007669"/>
    <property type="project" value="InterPro"/>
</dbReference>
<comment type="caution">
    <text evidence="3">The sequence shown here is derived from an EMBL/GenBank/DDBJ whole genome shotgun (WGS) entry which is preliminary data.</text>
</comment>
<feature type="region of interest" description="Disordered" evidence="1">
    <location>
        <begin position="1"/>
        <end position="33"/>
    </location>
</feature>
<reference evidence="3 4" key="1">
    <citation type="submission" date="2018-05" db="EMBL/GenBank/DDBJ databases">
        <title>Whole genome sequencing for identification of molecular markers to develop diagnostic detection tools for the regulated plant pathogen Lachnellula willkommii.</title>
        <authorList>
            <person name="Giroux E."/>
            <person name="Bilodeau G."/>
        </authorList>
    </citation>
    <scope>NUCLEOTIDE SEQUENCE [LARGE SCALE GENOMIC DNA]</scope>
    <source>
        <strain evidence="3 4">CBS 625.97</strain>
    </source>
</reference>
<proteinExistence type="predicted"/>
<dbReference type="InterPro" id="IPR002492">
    <property type="entry name" value="Transposase_Tc1-like"/>
</dbReference>
<accession>A0A7D8V0D6</accession>
<dbReference type="OrthoDB" id="3560489at2759"/>
<dbReference type="GO" id="GO:0015074">
    <property type="term" value="P:DNA integration"/>
    <property type="evidence" value="ECO:0007669"/>
    <property type="project" value="InterPro"/>
</dbReference>
<name>A0A7D8V0D6_9HELO</name>
<evidence type="ECO:0000313" key="3">
    <source>
        <dbReference type="EMBL" id="TVY56801.1"/>
    </source>
</evidence>
<gene>
    <name evidence="3" type="ORF">LCER1_G002662</name>
</gene>
<dbReference type="Proteomes" id="UP000481288">
    <property type="component" value="Unassembled WGS sequence"/>
</dbReference>
<organism evidence="3 4">
    <name type="scientific">Lachnellula cervina</name>
    <dbReference type="NCBI Taxonomy" id="1316786"/>
    <lineage>
        <taxon>Eukaryota</taxon>
        <taxon>Fungi</taxon>
        <taxon>Dikarya</taxon>
        <taxon>Ascomycota</taxon>
        <taxon>Pezizomycotina</taxon>
        <taxon>Leotiomycetes</taxon>
        <taxon>Helotiales</taxon>
        <taxon>Lachnaceae</taxon>
        <taxon>Lachnellula</taxon>
    </lineage>
</organism>
<dbReference type="Gene3D" id="3.30.420.10">
    <property type="entry name" value="Ribonuclease H-like superfamily/Ribonuclease H"/>
    <property type="match status" value="1"/>
</dbReference>